<evidence type="ECO:0000256" key="7">
    <source>
        <dbReference type="ARBA" id="ARBA00023136"/>
    </source>
</evidence>
<feature type="transmembrane region" description="Helical" evidence="9">
    <location>
        <begin position="335"/>
        <end position="357"/>
    </location>
</feature>
<evidence type="ECO:0000256" key="4">
    <source>
        <dbReference type="ARBA" id="ARBA00022960"/>
    </source>
</evidence>
<feature type="compositionally biased region" description="Basic residues" evidence="8">
    <location>
        <begin position="582"/>
        <end position="592"/>
    </location>
</feature>
<keyword evidence="6 9" id="KW-1133">Transmembrane helix</keyword>
<feature type="transmembrane region" description="Helical" evidence="9">
    <location>
        <begin position="240"/>
        <end position="269"/>
    </location>
</feature>
<feature type="transmembrane region" description="Helical" evidence="9">
    <location>
        <begin position="369"/>
        <end position="389"/>
    </location>
</feature>
<feature type="transmembrane region" description="Helical" evidence="9">
    <location>
        <begin position="436"/>
        <end position="453"/>
    </location>
</feature>
<dbReference type="GO" id="GO:0005886">
    <property type="term" value="C:plasma membrane"/>
    <property type="evidence" value="ECO:0007669"/>
    <property type="project" value="UniProtKB-SubCell"/>
</dbReference>
<proteinExistence type="predicted"/>
<evidence type="ECO:0000256" key="5">
    <source>
        <dbReference type="ARBA" id="ARBA00022984"/>
    </source>
</evidence>
<evidence type="ECO:0000313" key="10">
    <source>
        <dbReference type="EMBL" id="PNS43397.1"/>
    </source>
</evidence>
<dbReference type="InterPro" id="IPR051050">
    <property type="entry name" value="Lipid_II_flippase_MurJ/MviN"/>
</dbReference>
<dbReference type="PANTHER" id="PTHR47019">
    <property type="entry name" value="LIPID II FLIPPASE MURJ"/>
    <property type="match status" value="1"/>
</dbReference>
<dbReference type="GO" id="GO:0015648">
    <property type="term" value="F:lipid-linked peptidoglycan transporter activity"/>
    <property type="evidence" value="ECO:0007669"/>
    <property type="project" value="TreeGrafter"/>
</dbReference>
<accession>A0A2K1SV27</accession>
<dbReference type="Proteomes" id="UP000236146">
    <property type="component" value="Unassembled WGS sequence"/>
</dbReference>
<evidence type="ECO:0000256" key="8">
    <source>
        <dbReference type="SAM" id="MobiDB-lite"/>
    </source>
</evidence>
<sequence>MSSVGRNSVIMASGTAASRVTGQIRTILLAAALGTTGLAANAYQAGSMIPQLIYTLVSGGIFNAVLVPQIVRTLEKKDAKDRLNKLITFAIILLLSVTIIMGISTPVLTWLYAGGSPEMLALTNAFTLWCIPQIFFYGLYTVLGQILAAKGKFAMYAWSSVAANVVSCIGFATFIILFGRATTKPLSFWNGGSILLTAGFWTLGVAVQALLLFIPLTKVGIVYKPSWGIKGIGLRSMGPVAAWSAGIVLITQLSVMATTHIITSAPFAAKTRFGIDQFYVASNATYQNAYTIYILPYSLIAVSVATAIFPKISRSIAEHNIALARKDLSESLRHVSLLMCFFLIAFVTMPLPLSLALLPSININEAHLMAPPLMLLAFSLPFASAYLIIQRTFYAFEDGKRPFIFALAGVIVELLILVACIQIFPPMKWVEVLSSSVTIEFLITFPALIWVLRKRFNNDLDDSRLLTAHIKIAIATVVSIAFTMLVRKPVMHAINIESSQLHGALRWIHAILICFILTIAILVSYIGALIVLKTEELTAIYNSFMHKISSKIPALASFGFVKKNVETNKNVETKDNSDTPRKPRIIRSHSSK</sequence>
<evidence type="ECO:0000256" key="1">
    <source>
        <dbReference type="ARBA" id="ARBA00004651"/>
    </source>
</evidence>
<evidence type="ECO:0000313" key="11">
    <source>
        <dbReference type="Proteomes" id="UP000236146"/>
    </source>
</evidence>
<feature type="transmembrane region" description="Helical" evidence="9">
    <location>
        <begin position="155"/>
        <end position="178"/>
    </location>
</feature>
<dbReference type="GO" id="GO:0009252">
    <property type="term" value="P:peptidoglycan biosynthetic process"/>
    <property type="evidence" value="ECO:0007669"/>
    <property type="project" value="UniProtKB-KW"/>
</dbReference>
<feature type="compositionally biased region" description="Basic and acidic residues" evidence="8">
    <location>
        <begin position="571"/>
        <end position="581"/>
    </location>
</feature>
<keyword evidence="2" id="KW-1003">Cell membrane</keyword>
<organism evidence="10 11">
    <name type="scientific">Gardnerella vaginalis</name>
    <dbReference type="NCBI Taxonomy" id="2702"/>
    <lineage>
        <taxon>Bacteria</taxon>
        <taxon>Bacillati</taxon>
        <taxon>Actinomycetota</taxon>
        <taxon>Actinomycetes</taxon>
        <taxon>Bifidobacteriales</taxon>
        <taxon>Bifidobacteriaceae</taxon>
        <taxon>Gardnerella</taxon>
    </lineage>
</organism>
<dbReference type="GO" id="GO:0034204">
    <property type="term" value="P:lipid translocation"/>
    <property type="evidence" value="ECO:0007669"/>
    <property type="project" value="TreeGrafter"/>
</dbReference>
<reference evidence="10 11" key="1">
    <citation type="submission" date="2016-10" db="EMBL/GenBank/DDBJ databases">
        <authorList>
            <person name="Varghese N."/>
        </authorList>
    </citation>
    <scope>NUCLEOTIDE SEQUENCE [LARGE SCALE GENOMIC DNA]</scope>
    <source>
        <strain evidence="10 11">KA00225</strain>
    </source>
</reference>
<evidence type="ECO:0000256" key="6">
    <source>
        <dbReference type="ARBA" id="ARBA00022989"/>
    </source>
</evidence>
<keyword evidence="5" id="KW-0573">Peptidoglycan synthesis</keyword>
<dbReference type="Pfam" id="PF03023">
    <property type="entry name" value="MurJ"/>
    <property type="match status" value="1"/>
</dbReference>
<dbReference type="GO" id="GO:0008360">
    <property type="term" value="P:regulation of cell shape"/>
    <property type="evidence" value="ECO:0007669"/>
    <property type="project" value="UniProtKB-KW"/>
</dbReference>
<feature type="transmembrane region" description="Helical" evidence="9">
    <location>
        <begin position="119"/>
        <end position="143"/>
    </location>
</feature>
<keyword evidence="4" id="KW-0133">Cell shape</keyword>
<feature type="transmembrane region" description="Helical" evidence="9">
    <location>
        <begin position="289"/>
        <end position="309"/>
    </location>
</feature>
<dbReference type="InterPro" id="IPR004268">
    <property type="entry name" value="MurJ"/>
</dbReference>
<evidence type="ECO:0000256" key="3">
    <source>
        <dbReference type="ARBA" id="ARBA00022692"/>
    </source>
</evidence>
<dbReference type="OrthoDB" id="9786339at2"/>
<keyword evidence="7 9" id="KW-0472">Membrane</keyword>
<evidence type="ECO:0000256" key="2">
    <source>
        <dbReference type="ARBA" id="ARBA00022475"/>
    </source>
</evidence>
<feature type="transmembrane region" description="Helical" evidence="9">
    <location>
        <begin position="52"/>
        <end position="74"/>
    </location>
</feature>
<name>A0A2K1SV27_GARVA</name>
<feature type="transmembrane region" description="Helical" evidence="9">
    <location>
        <begin position="465"/>
        <end position="487"/>
    </location>
</feature>
<dbReference type="PANTHER" id="PTHR47019:SF1">
    <property type="entry name" value="LIPID II FLIPPASE MURJ"/>
    <property type="match status" value="1"/>
</dbReference>
<feature type="transmembrane region" description="Helical" evidence="9">
    <location>
        <begin position="86"/>
        <end position="113"/>
    </location>
</feature>
<comment type="caution">
    <text evidence="10">The sequence shown here is derived from an EMBL/GenBank/DDBJ whole genome shotgun (WGS) entry which is preliminary data.</text>
</comment>
<dbReference type="RefSeq" id="WP_103084399.1">
    <property type="nucleotide sequence ID" value="NZ_MNLH01000002.1"/>
</dbReference>
<dbReference type="EMBL" id="MNLH01000002">
    <property type="protein sequence ID" value="PNS43397.1"/>
    <property type="molecule type" value="Genomic_DNA"/>
</dbReference>
<evidence type="ECO:0000256" key="9">
    <source>
        <dbReference type="SAM" id="Phobius"/>
    </source>
</evidence>
<protein>
    <submittedName>
        <fullName evidence="10">Lipid II flippase MurJ</fullName>
    </submittedName>
</protein>
<feature type="transmembrane region" description="Helical" evidence="9">
    <location>
        <begin position="507"/>
        <end position="532"/>
    </location>
</feature>
<keyword evidence="3 9" id="KW-0812">Transmembrane</keyword>
<feature type="transmembrane region" description="Helical" evidence="9">
    <location>
        <begin position="401"/>
        <end position="424"/>
    </location>
</feature>
<feature type="region of interest" description="Disordered" evidence="8">
    <location>
        <begin position="571"/>
        <end position="592"/>
    </location>
</feature>
<dbReference type="AlphaFoldDB" id="A0A2K1SV27"/>
<feature type="transmembrane region" description="Helical" evidence="9">
    <location>
        <begin position="198"/>
        <end position="219"/>
    </location>
</feature>
<comment type="subcellular location">
    <subcellularLocation>
        <location evidence="1">Cell membrane</location>
        <topology evidence="1">Multi-pass membrane protein</topology>
    </subcellularLocation>
</comment>
<gene>
    <name evidence="10" type="ORF">BFS05_02080</name>
</gene>